<dbReference type="Proteomes" id="UP000294662">
    <property type="component" value="Unassembled WGS sequence"/>
</dbReference>
<sequence length="189" mass="20882">MDATQTVLTKIAEAFEASAKPFAGQNVRLAALGRDVAPVETPEPRHELAPGIWLDFKAESGVVTAAGPAETGEGLRLQLSDRGDSPWYSLSYDLDPEALQGARFLGHFLRCDSDGPARFRVCLRHMLDEGFRDVFARDLVVLTGGEQEDLVFIRLDPELTEQTRAAEVLFFFEGRSFDVTLRAIEALKI</sequence>
<dbReference type="EMBL" id="SMFP01000021">
    <property type="protein sequence ID" value="TDE34252.1"/>
    <property type="molecule type" value="Genomic_DNA"/>
</dbReference>
<dbReference type="OrthoDB" id="7833578at2"/>
<protein>
    <submittedName>
        <fullName evidence="1">Uncharacterized protein</fullName>
    </submittedName>
</protein>
<reference evidence="1 2" key="1">
    <citation type="submission" date="2019-03" db="EMBL/GenBank/DDBJ databases">
        <authorList>
            <person name="Zhang S."/>
        </authorList>
    </citation>
    <scope>NUCLEOTIDE SEQUENCE [LARGE SCALE GENOMIC DNA]</scope>
    <source>
        <strain evidence="1 2">S4J41</strain>
    </source>
</reference>
<name>A0A4R5EIS5_9RHOB</name>
<evidence type="ECO:0000313" key="1">
    <source>
        <dbReference type="EMBL" id="TDE34252.1"/>
    </source>
</evidence>
<accession>A0A4R5EIS5</accession>
<organism evidence="1 2">
    <name type="scientific">Antarcticimicrobium sediminis</name>
    <dbReference type="NCBI Taxonomy" id="2546227"/>
    <lineage>
        <taxon>Bacteria</taxon>
        <taxon>Pseudomonadati</taxon>
        <taxon>Pseudomonadota</taxon>
        <taxon>Alphaproteobacteria</taxon>
        <taxon>Rhodobacterales</taxon>
        <taxon>Paracoccaceae</taxon>
        <taxon>Antarcticimicrobium</taxon>
    </lineage>
</organism>
<gene>
    <name evidence="1" type="ORF">E1B25_20155</name>
</gene>
<proteinExistence type="predicted"/>
<dbReference type="AlphaFoldDB" id="A0A4R5EIS5"/>
<comment type="caution">
    <text evidence="1">The sequence shown here is derived from an EMBL/GenBank/DDBJ whole genome shotgun (WGS) entry which is preliminary data.</text>
</comment>
<evidence type="ECO:0000313" key="2">
    <source>
        <dbReference type="Proteomes" id="UP000294662"/>
    </source>
</evidence>
<dbReference type="RefSeq" id="WP_132831384.1">
    <property type="nucleotide sequence ID" value="NZ_SMFP01000021.1"/>
</dbReference>
<keyword evidence="2" id="KW-1185">Reference proteome</keyword>